<dbReference type="Gene3D" id="1.10.274.100">
    <property type="entry name" value="RNA polymerase Rpb1, domain 3"/>
    <property type="match status" value="1"/>
</dbReference>
<dbReference type="InterPro" id="IPR007080">
    <property type="entry name" value="RNA_pol_Rpb1_1"/>
</dbReference>
<evidence type="ECO:0000256" key="3">
    <source>
        <dbReference type="ARBA" id="ARBA00022695"/>
    </source>
</evidence>
<evidence type="ECO:0000313" key="9">
    <source>
        <dbReference type="EnsemblPlants" id="Pp3c17_3180V3.3"/>
    </source>
</evidence>
<feature type="compositionally biased region" description="Acidic residues" evidence="7">
    <location>
        <begin position="1617"/>
        <end position="1626"/>
    </location>
</feature>
<reference evidence="9" key="3">
    <citation type="submission" date="2020-12" db="UniProtKB">
        <authorList>
            <consortium name="EnsemblPlants"/>
        </authorList>
    </citation>
    <scope>IDENTIFICATION</scope>
</reference>
<dbReference type="InterPro" id="IPR007081">
    <property type="entry name" value="RNA_pol_Rpb1_5"/>
</dbReference>
<dbReference type="GO" id="GO:0003677">
    <property type="term" value="F:DNA binding"/>
    <property type="evidence" value="ECO:0007669"/>
    <property type="project" value="InterPro"/>
</dbReference>
<protein>
    <recommendedName>
        <fullName evidence="6">DNA-directed RNA polymerase subunit</fullName>
        <ecNumber evidence="6">2.7.7.6</ecNumber>
    </recommendedName>
</protein>
<dbReference type="Gene3D" id="2.40.40.20">
    <property type="match status" value="1"/>
</dbReference>
<dbReference type="Gramene" id="Pp3c17_3180V3.3">
    <property type="protein sequence ID" value="Pp3c17_3180V3.3"/>
    <property type="gene ID" value="Pp3c17_3180"/>
</dbReference>
<name>A0A7I4B9Y6_PHYPA</name>
<dbReference type="InterPro" id="IPR007083">
    <property type="entry name" value="RNA_pol_Rpb1_4"/>
</dbReference>
<comment type="catalytic activity">
    <reaction evidence="5 6">
        <text>RNA(n) + a ribonucleoside 5'-triphosphate = RNA(n+1) + diphosphate</text>
        <dbReference type="Rhea" id="RHEA:21248"/>
        <dbReference type="Rhea" id="RHEA-COMP:14527"/>
        <dbReference type="Rhea" id="RHEA-COMP:17342"/>
        <dbReference type="ChEBI" id="CHEBI:33019"/>
        <dbReference type="ChEBI" id="CHEBI:61557"/>
        <dbReference type="ChEBI" id="CHEBI:140395"/>
        <dbReference type="EC" id="2.7.7.6"/>
    </reaction>
</comment>
<proteinExistence type="inferred from homology"/>
<comment type="function">
    <text evidence="6">DNA-dependent RNA polymerase catalyzes the transcription of DNA into RNA using the four ribonucleoside triphosphates as substrates.</text>
</comment>
<evidence type="ECO:0000256" key="4">
    <source>
        <dbReference type="ARBA" id="ARBA00023163"/>
    </source>
</evidence>
<dbReference type="Pfam" id="PF05000">
    <property type="entry name" value="RNA_pol_Rpb1_4"/>
    <property type="match status" value="1"/>
</dbReference>
<dbReference type="EMBL" id="ABEU02000017">
    <property type="status" value="NOT_ANNOTATED_CDS"/>
    <property type="molecule type" value="Genomic_DNA"/>
</dbReference>
<dbReference type="Gramene" id="Pp3c17_3180V3.5">
    <property type="protein sequence ID" value="Pp3c17_3180V3.5"/>
    <property type="gene ID" value="Pp3c17_3180"/>
</dbReference>
<dbReference type="Gene3D" id="3.30.1490.180">
    <property type="entry name" value="RNA polymerase ii"/>
    <property type="match status" value="1"/>
</dbReference>
<organism evidence="9 10">
    <name type="scientific">Physcomitrium patens</name>
    <name type="common">Spreading-leaved earth moss</name>
    <name type="synonym">Physcomitrella patens</name>
    <dbReference type="NCBI Taxonomy" id="3218"/>
    <lineage>
        <taxon>Eukaryota</taxon>
        <taxon>Viridiplantae</taxon>
        <taxon>Streptophyta</taxon>
        <taxon>Embryophyta</taxon>
        <taxon>Bryophyta</taxon>
        <taxon>Bryophytina</taxon>
        <taxon>Bryopsida</taxon>
        <taxon>Funariidae</taxon>
        <taxon>Funariales</taxon>
        <taxon>Funariaceae</taxon>
        <taxon>Physcomitrium</taxon>
    </lineage>
</organism>
<feature type="compositionally biased region" description="Polar residues" evidence="7">
    <location>
        <begin position="1566"/>
        <end position="1601"/>
    </location>
</feature>
<dbReference type="EnsemblPlants" id="Pp3c17_3180V3.5">
    <property type="protein sequence ID" value="Pp3c17_3180V3.5"/>
    <property type="gene ID" value="Pp3c17_3180"/>
</dbReference>
<dbReference type="GO" id="GO:0003899">
    <property type="term" value="F:DNA-directed RNA polymerase activity"/>
    <property type="evidence" value="ECO:0007669"/>
    <property type="project" value="UniProtKB-EC"/>
</dbReference>
<keyword evidence="2 6" id="KW-0808">Transferase</keyword>
<dbReference type="EnsemblPlants" id="Pp3c17_3180V3.3">
    <property type="protein sequence ID" value="Pp3c17_3180V3.3"/>
    <property type="gene ID" value="Pp3c17_3180"/>
</dbReference>
<keyword evidence="3 6" id="KW-0548">Nucleotidyltransferase</keyword>
<evidence type="ECO:0000256" key="5">
    <source>
        <dbReference type="ARBA" id="ARBA00048552"/>
    </source>
</evidence>
<keyword evidence="4 6" id="KW-0804">Transcription</keyword>
<evidence type="ECO:0000256" key="1">
    <source>
        <dbReference type="ARBA" id="ARBA00022478"/>
    </source>
</evidence>
<gene>
    <name evidence="9" type="primary">LOC112294412</name>
</gene>
<dbReference type="Proteomes" id="UP000006727">
    <property type="component" value="Chromosome 17"/>
</dbReference>
<dbReference type="EnsemblPlants" id="Pp3c17_3180V3.4">
    <property type="protein sequence ID" value="Pp3c17_3180V3.4"/>
    <property type="gene ID" value="Pp3c17_3180"/>
</dbReference>
<dbReference type="EnsemblPlants" id="Pp3c17_3180V3.2">
    <property type="protein sequence ID" value="Pp3c17_3180V3.2"/>
    <property type="gene ID" value="Pp3c17_3180"/>
</dbReference>
<dbReference type="InterPro" id="IPR006592">
    <property type="entry name" value="RNA_pol_N"/>
</dbReference>
<feature type="domain" description="RNA polymerase N-terminal" evidence="8">
    <location>
        <begin position="325"/>
        <end position="629"/>
    </location>
</feature>
<dbReference type="Gramene" id="Pp3c17_3180V3.4">
    <property type="protein sequence ID" value="Pp3c17_3180V3.4"/>
    <property type="gene ID" value="Pp3c17_3180"/>
</dbReference>
<dbReference type="Pfam" id="PF04998">
    <property type="entry name" value="RNA_pol_Rpb1_5"/>
    <property type="match status" value="1"/>
</dbReference>
<dbReference type="InterPro" id="IPR038120">
    <property type="entry name" value="Rpb1_funnel_sf"/>
</dbReference>
<dbReference type="Pfam" id="PF04997">
    <property type="entry name" value="RNA_pol_Rpb1_1"/>
    <property type="match status" value="1"/>
</dbReference>
<keyword evidence="1 6" id="KW-0240">DNA-directed RNA polymerase</keyword>
<dbReference type="GeneID" id="112294412"/>
<dbReference type="FunFam" id="1.10.274.100:FF:000010">
    <property type="entry name" value="DNA-directed RNA polymerase subunit"/>
    <property type="match status" value="1"/>
</dbReference>
<dbReference type="Gene3D" id="1.10.132.30">
    <property type="match status" value="1"/>
</dbReference>
<dbReference type="Pfam" id="PF00623">
    <property type="entry name" value="RNA_pol_Rpb1_2"/>
    <property type="match status" value="1"/>
</dbReference>
<dbReference type="GO" id="GO:0006351">
    <property type="term" value="P:DNA-templated transcription"/>
    <property type="evidence" value="ECO:0000318"/>
    <property type="project" value="GO_Central"/>
</dbReference>
<dbReference type="OrthoDB" id="409625at2759"/>
<reference evidence="9 10" key="2">
    <citation type="journal article" date="2018" name="Plant J.">
        <title>The Physcomitrella patens chromosome-scale assembly reveals moss genome structure and evolution.</title>
        <authorList>
            <person name="Lang D."/>
            <person name="Ullrich K.K."/>
            <person name="Murat F."/>
            <person name="Fuchs J."/>
            <person name="Jenkins J."/>
            <person name="Haas F.B."/>
            <person name="Piednoel M."/>
            <person name="Gundlach H."/>
            <person name="Van Bel M."/>
            <person name="Meyberg R."/>
            <person name="Vives C."/>
            <person name="Morata J."/>
            <person name="Symeonidi A."/>
            <person name="Hiss M."/>
            <person name="Muchero W."/>
            <person name="Kamisugi Y."/>
            <person name="Saleh O."/>
            <person name="Blanc G."/>
            <person name="Decker E.L."/>
            <person name="van Gessel N."/>
            <person name="Grimwood J."/>
            <person name="Hayes R.D."/>
            <person name="Graham S.W."/>
            <person name="Gunter L.E."/>
            <person name="McDaniel S.F."/>
            <person name="Hoernstein S.N.W."/>
            <person name="Larsson A."/>
            <person name="Li F.W."/>
            <person name="Perroud P.F."/>
            <person name="Phillips J."/>
            <person name="Ranjan P."/>
            <person name="Rokshar D.S."/>
            <person name="Rothfels C.J."/>
            <person name="Schneider L."/>
            <person name="Shu S."/>
            <person name="Stevenson D.W."/>
            <person name="Thummler F."/>
            <person name="Tillich M."/>
            <person name="Villarreal Aguilar J.C."/>
            <person name="Widiez T."/>
            <person name="Wong G.K."/>
            <person name="Wymore A."/>
            <person name="Zhang Y."/>
            <person name="Zimmer A.D."/>
            <person name="Quatrano R.S."/>
            <person name="Mayer K.F.X."/>
            <person name="Goodstein D."/>
            <person name="Casacuberta J.M."/>
            <person name="Vandepoele K."/>
            <person name="Reski R."/>
            <person name="Cuming A.C."/>
            <person name="Tuskan G.A."/>
            <person name="Maumus F."/>
            <person name="Salse J."/>
            <person name="Schmutz J."/>
            <person name="Rensing S.A."/>
        </authorList>
    </citation>
    <scope>NUCLEOTIDE SEQUENCE [LARGE SCALE GENOMIC DNA]</scope>
    <source>
        <strain evidence="9 10">cv. Gransden 2004</strain>
    </source>
</reference>
<dbReference type="RefSeq" id="XP_024400542.1">
    <property type="nucleotide sequence ID" value="XM_024544774.2"/>
</dbReference>
<reference evidence="9 10" key="1">
    <citation type="journal article" date="2008" name="Science">
        <title>The Physcomitrella genome reveals evolutionary insights into the conquest of land by plants.</title>
        <authorList>
            <person name="Rensing S."/>
            <person name="Lang D."/>
            <person name="Zimmer A."/>
            <person name="Terry A."/>
            <person name="Salamov A."/>
            <person name="Shapiro H."/>
            <person name="Nishiyama T."/>
            <person name="Perroud P.-F."/>
            <person name="Lindquist E."/>
            <person name="Kamisugi Y."/>
            <person name="Tanahashi T."/>
            <person name="Sakakibara K."/>
            <person name="Fujita T."/>
            <person name="Oishi K."/>
            <person name="Shin-I T."/>
            <person name="Kuroki Y."/>
            <person name="Toyoda A."/>
            <person name="Suzuki Y."/>
            <person name="Hashimoto A."/>
            <person name="Yamaguchi K."/>
            <person name="Sugano A."/>
            <person name="Kohara Y."/>
            <person name="Fujiyama A."/>
            <person name="Anterola A."/>
            <person name="Aoki S."/>
            <person name="Ashton N."/>
            <person name="Barbazuk W.B."/>
            <person name="Barker E."/>
            <person name="Bennetzen J."/>
            <person name="Bezanilla M."/>
            <person name="Blankenship R."/>
            <person name="Cho S.H."/>
            <person name="Dutcher S."/>
            <person name="Estelle M."/>
            <person name="Fawcett J.A."/>
            <person name="Gundlach H."/>
            <person name="Hanada K."/>
            <person name="Heyl A."/>
            <person name="Hicks K.A."/>
            <person name="Hugh J."/>
            <person name="Lohr M."/>
            <person name="Mayer K."/>
            <person name="Melkozernov A."/>
            <person name="Murata T."/>
            <person name="Nelson D."/>
            <person name="Pils B."/>
            <person name="Prigge M."/>
            <person name="Reiss B."/>
            <person name="Renner T."/>
            <person name="Rombauts S."/>
            <person name="Rushton P."/>
            <person name="Sanderfoot A."/>
            <person name="Schween G."/>
            <person name="Shiu S.-H."/>
            <person name="Stueber K."/>
            <person name="Theodoulou F.L."/>
            <person name="Tu H."/>
            <person name="Van de Peer Y."/>
            <person name="Verrier P.J."/>
            <person name="Waters E."/>
            <person name="Wood A."/>
            <person name="Yang L."/>
            <person name="Cove D."/>
            <person name="Cuming A."/>
            <person name="Hasebe M."/>
            <person name="Lucas S."/>
            <person name="Mishler D.B."/>
            <person name="Reski R."/>
            <person name="Grigoriev I."/>
            <person name="Quatrano R.S."/>
            <person name="Boore J.L."/>
        </authorList>
    </citation>
    <scope>NUCLEOTIDE SEQUENCE [LARGE SCALE GENOMIC DNA]</scope>
    <source>
        <strain evidence="9 10">cv. Gransden 2004</strain>
    </source>
</reference>
<evidence type="ECO:0000256" key="7">
    <source>
        <dbReference type="SAM" id="MobiDB-lite"/>
    </source>
</evidence>
<comment type="similarity">
    <text evidence="6">Belongs to the RNA polymerase beta' chain family.</text>
</comment>
<evidence type="ECO:0000259" key="8">
    <source>
        <dbReference type="SMART" id="SM00663"/>
    </source>
</evidence>
<dbReference type="RefSeq" id="XP_024400540.1">
    <property type="nucleotide sequence ID" value="XM_024544772.2"/>
</dbReference>
<dbReference type="InterPro" id="IPR045867">
    <property type="entry name" value="DNA-dir_RpoC_beta_prime"/>
</dbReference>
<dbReference type="InterPro" id="IPR044893">
    <property type="entry name" value="RNA_pol_Rpb1_clamp_domain"/>
</dbReference>
<dbReference type="PANTHER" id="PTHR19376">
    <property type="entry name" value="DNA-DIRECTED RNA POLYMERASE"/>
    <property type="match status" value="1"/>
</dbReference>
<dbReference type="Gene3D" id="4.10.860.120">
    <property type="entry name" value="RNA polymerase II, clamp domain"/>
    <property type="match status" value="1"/>
</dbReference>
<sequence length="1626" mass="181913">MELQDPEAGEAPLAEVMGIQFGILSAKDIVTLSVFEREHSIITAKDLWDSRLGIYNLPGNNNHCQTCGARKASDCDGHFGHITLPMPIYHPLHIYFLKKLLNQICLVCKRFKEKEFKKGTFEEQATWMEMKRQLNISEFLDIASNWETDATKKAYVLKTKCKIEALNSQAFALKRNWAHISEKLTRKSQLLNTTSSEILSTHVASYIDSAYADYLVEELDSSESSDDGKACKWCGANIKNPKDRYPNLVVTLSKMKDNSYETIEMKASVKEGKLPLDYWNFVCGNPERVNNTRPLLPFEAYNILQSLSKKVIQKLGMDEYVARPEALILHFVPVPPSGSRITEVDFGSSLPRTHMDKQHKLLQRLSFEVKRLQSLRTGMPDWATTKNEVMELQLLASSYLTGSKWEHGLNPKAYDAVVKSDVQKSDRYMKGHILAKTNNSSARMIVVGDPSIKIEEILLPVFLVEQLTIPEKVTAFNIERLQRYVDNGPYADLYKTGAVFHDRPGRDRVRLHSRLKRMVVEIGDTVHRHIKDGDLVIVNRPPSLTKHAIMAMEVRLHHSCSLAINPLICAPFQADFDGDCMHLFVPQTSEAHAEAHELLKVSNQLINPQGGQSNSALTEDSRLGAYLMTSSCIFLNKMEVSQLSTSSLVSLPIPAILKSPNKREPLWTGQQLYSTILPEGICYKVTDKKFSTDVERGILISNGELLVCNGNSNWLGDAFDALTAVIHTSQGPAAALVYLNRAQELANLFLRDRGFSVGLQDFQLSRDRSQLLRRRLEEVSIGNREALFRTLLMDEHVQREELNKNPASKRGLTAETECIKSKGLYLGATGIVKQVEALDKVAVDRFQTKFRESTKRLAKDYCKRMNPLLVMINAGSKGSMSKLVQQTISVGLQLFKGEHLLPLNVPDFCQKQLTDVSTLRATDFLQFERRVPSANLSGYWESRGIITSSYLDGLSPLQFFIHTLSSRYGIMRSKVEEPNLLLKRLLLFLRNLYVEYDGSVRSLEGQQIVQFKYGRYIEGQRGAITTLEGPKIWCEAGEPVGILAATAITEPAYQLKLDSPHNVGAKAIGPLDLINETLSPSNPLKLIDRRVLLRFPLALKSRRHGQENGAMRILQHLKPVSLSMVATTTMIEYRKAQTVVGEHGRSSPWVGHIRLGVVKLKIYQLLVADLVGSLETQYTNCKFASSHSCQFGSSGVTQEQPNPCIHFFVDDSTLVATLDDKEYDEVLSNSLEVMKNVILPILLRTPIKGDARIESVNLLWEDMEWNPRCTKYLSSKKPCKNGTGELVLEVTVKKECCKSRGKAWKIVTESCLPIMQLLDWQRCTPYSIQELNHVFGLEAAKGVLLQRLELAIAGMGKPVNLEHLELIADTMVTSGKVSGASLSGYKDLCKTISRSAPFSTAAFLNPKNSFVVAGRHGISETMEGALSSSVWGKAPSLGTGSNFEFFWQAKAREREVCNIREGFDIHEYLAKLNSSALKPCEGVPVPQHHNESQCVSTTMIQGHCDMVMSPDDFKLKQTNDELEIHLRSKEDFPQVGNHNGVLKQQASSPTHISHPPVTDPIRTEGAVTSRSEACEDSSSFHTPNETLELTRQDSSNSSPCSSFRKDLFPTPVLHDDSEGDETSGIV</sequence>
<dbReference type="InterPro" id="IPR000722">
    <property type="entry name" value="RNA_pol_asu"/>
</dbReference>
<evidence type="ECO:0000256" key="6">
    <source>
        <dbReference type="RuleBase" id="RU004279"/>
    </source>
</evidence>
<dbReference type="InterPro" id="IPR007066">
    <property type="entry name" value="RNA_pol_Rpb1_3"/>
</dbReference>
<evidence type="ECO:0000313" key="10">
    <source>
        <dbReference type="Proteomes" id="UP000006727"/>
    </source>
</evidence>
<dbReference type="SMART" id="SM00663">
    <property type="entry name" value="RPOLA_N"/>
    <property type="match status" value="1"/>
</dbReference>
<dbReference type="InterPro" id="IPR042102">
    <property type="entry name" value="RNA_pol_Rpb1_3_sf"/>
</dbReference>
<evidence type="ECO:0000256" key="2">
    <source>
        <dbReference type="ARBA" id="ARBA00022679"/>
    </source>
</evidence>
<dbReference type="EC" id="2.7.7.6" evidence="6"/>
<dbReference type="GO" id="GO:0000418">
    <property type="term" value="C:RNA polymerase IV complex"/>
    <property type="evidence" value="ECO:0000318"/>
    <property type="project" value="GO_Central"/>
</dbReference>
<accession>A0A7I4B9Y6</accession>
<dbReference type="Pfam" id="PF04983">
    <property type="entry name" value="RNA_pol_Rpb1_3"/>
    <property type="match status" value="1"/>
</dbReference>
<feature type="region of interest" description="Disordered" evidence="7">
    <location>
        <begin position="1543"/>
        <end position="1626"/>
    </location>
</feature>
<dbReference type="SUPFAM" id="SSF64484">
    <property type="entry name" value="beta and beta-prime subunits of DNA dependent RNA-polymerase"/>
    <property type="match status" value="1"/>
</dbReference>
<dbReference type="KEGG" id="ppp:112294412"/>
<dbReference type="PANTHER" id="PTHR19376:SF36">
    <property type="entry name" value="DNA-DIRECTED RNA POLYMERASE IV SUBUNIT 1"/>
    <property type="match status" value="1"/>
</dbReference>
<dbReference type="RefSeq" id="XP_024400541.1">
    <property type="nucleotide sequence ID" value="XM_024544773.2"/>
</dbReference>
<keyword evidence="10" id="KW-1185">Reference proteome</keyword>
<dbReference type="Gramene" id="Pp3c17_3180V3.2">
    <property type="protein sequence ID" value="Pp3c17_3180V3.2"/>
    <property type="gene ID" value="Pp3c17_3180"/>
</dbReference>